<evidence type="ECO:0000313" key="3">
    <source>
        <dbReference type="Proteomes" id="UP000289738"/>
    </source>
</evidence>
<dbReference type="GO" id="GO:0016020">
    <property type="term" value="C:membrane"/>
    <property type="evidence" value="ECO:0007669"/>
    <property type="project" value="TreeGrafter"/>
</dbReference>
<organism evidence="2 3">
    <name type="scientific">Arachis hypogaea</name>
    <name type="common">Peanut</name>
    <dbReference type="NCBI Taxonomy" id="3818"/>
    <lineage>
        <taxon>Eukaryota</taxon>
        <taxon>Viridiplantae</taxon>
        <taxon>Streptophyta</taxon>
        <taxon>Embryophyta</taxon>
        <taxon>Tracheophyta</taxon>
        <taxon>Spermatophyta</taxon>
        <taxon>Magnoliopsida</taxon>
        <taxon>eudicotyledons</taxon>
        <taxon>Gunneridae</taxon>
        <taxon>Pentapetalae</taxon>
        <taxon>rosids</taxon>
        <taxon>fabids</taxon>
        <taxon>Fabales</taxon>
        <taxon>Fabaceae</taxon>
        <taxon>Papilionoideae</taxon>
        <taxon>50 kb inversion clade</taxon>
        <taxon>dalbergioids sensu lato</taxon>
        <taxon>Dalbergieae</taxon>
        <taxon>Pterocarpus clade</taxon>
        <taxon>Arachis</taxon>
    </lineage>
</organism>
<proteinExistence type="inferred from homology"/>
<protein>
    <submittedName>
        <fullName evidence="2">Uncharacterized protein</fullName>
    </submittedName>
</protein>
<dbReference type="EMBL" id="SDMP01000008">
    <property type="protein sequence ID" value="RYR45069.1"/>
    <property type="molecule type" value="Genomic_DNA"/>
</dbReference>
<dbReference type="PANTHER" id="PTHR30546:SF3">
    <property type="entry name" value="NAD(P)H DEHYDROGENASE (QUINONE) FQR1-LIKE 2-RELATED"/>
    <property type="match status" value="1"/>
</dbReference>
<reference evidence="2 3" key="1">
    <citation type="submission" date="2019-01" db="EMBL/GenBank/DDBJ databases">
        <title>Sequencing of cultivated peanut Arachis hypogaea provides insights into genome evolution and oil improvement.</title>
        <authorList>
            <person name="Chen X."/>
        </authorList>
    </citation>
    <scope>NUCLEOTIDE SEQUENCE [LARGE SCALE GENOMIC DNA]</scope>
    <source>
        <strain evidence="3">cv. Fuhuasheng</strain>
        <tissue evidence="2">Leaves</tissue>
    </source>
</reference>
<evidence type="ECO:0000313" key="2">
    <source>
        <dbReference type="EMBL" id="RYR45069.1"/>
    </source>
</evidence>
<accession>A0A445C2D9</accession>
<sequence>MYEHVEGLARRLNKGVDGIEGVEGGAGDFSAEILQQMWASSKDDGILVITAEELAALNRVLFGFLKSYRSMGAQMKAFFDSTDQL</sequence>
<dbReference type="Gene3D" id="3.40.50.360">
    <property type="match status" value="1"/>
</dbReference>
<comment type="similarity">
    <text evidence="1">Belongs to the WrbA family.</text>
</comment>
<comment type="caution">
    <text evidence="2">The sequence shown here is derived from an EMBL/GenBank/DDBJ whole genome shotgun (WGS) entry which is preliminary data.</text>
</comment>
<name>A0A445C2D9_ARAHY</name>
<dbReference type="STRING" id="3818.A0A445C2D9"/>
<keyword evidence="3" id="KW-1185">Reference proteome</keyword>
<gene>
    <name evidence="2" type="ORF">Ahy_A08g041316</name>
</gene>
<dbReference type="InterPro" id="IPR029039">
    <property type="entry name" value="Flavoprotein-like_sf"/>
</dbReference>
<dbReference type="Proteomes" id="UP000289738">
    <property type="component" value="Chromosome A08"/>
</dbReference>
<dbReference type="PANTHER" id="PTHR30546">
    <property type="entry name" value="FLAVODOXIN-RELATED PROTEIN WRBA-RELATED"/>
    <property type="match status" value="1"/>
</dbReference>
<dbReference type="AlphaFoldDB" id="A0A445C2D9"/>
<evidence type="ECO:0000256" key="1">
    <source>
        <dbReference type="ARBA" id="ARBA00006961"/>
    </source>
</evidence>
<dbReference type="GO" id="GO:0003955">
    <property type="term" value="F:NAD(P)H dehydrogenase (quinone) activity"/>
    <property type="evidence" value="ECO:0007669"/>
    <property type="project" value="TreeGrafter"/>
</dbReference>